<dbReference type="EMBL" id="QSPP01000001">
    <property type="protein sequence ID" value="RGJ92314.1"/>
    <property type="molecule type" value="Genomic_DNA"/>
</dbReference>
<keyword evidence="1" id="KW-0812">Transmembrane</keyword>
<dbReference type="Pfam" id="PF14897">
    <property type="entry name" value="EpsG"/>
    <property type="match status" value="1"/>
</dbReference>
<dbReference type="AlphaFoldDB" id="A0A3E4JWN2"/>
<feature type="transmembrane region" description="Helical" evidence="1">
    <location>
        <begin position="338"/>
        <end position="355"/>
    </location>
</feature>
<protein>
    <submittedName>
        <fullName evidence="7">EpsG family protein</fullName>
    </submittedName>
</protein>
<feature type="transmembrane region" description="Helical" evidence="1">
    <location>
        <begin position="367"/>
        <end position="387"/>
    </location>
</feature>
<dbReference type="RefSeq" id="WP_117699427.1">
    <property type="nucleotide sequence ID" value="NZ_JABDSE010000001.1"/>
</dbReference>
<gene>
    <name evidence="6" type="ORF">DW105_06110</name>
    <name evidence="5" type="ORF">DXD46_00915</name>
    <name evidence="7" type="ORF">EH214_00786</name>
    <name evidence="4" type="ORF">GAY17_11425</name>
    <name evidence="2" type="ORF">GAZ76_13470</name>
    <name evidence="3" type="ORF">GAZ92_09955</name>
</gene>
<evidence type="ECO:0000313" key="13">
    <source>
        <dbReference type="Proteomes" id="UP000470952"/>
    </source>
</evidence>
<evidence type="ECO:0000313" key="4">
    <source>
        <dbReference type="EMBL" id="KAB6699678.1"/>
    </source>
</evidence>
<dbReference type="Proteomes" id="UP000470777">
    <property type="component" value="Unassembled WGS sequence"/>
</dbReference>
<evidence type="ECO:0000313" key="12">
    <source>
        <dbReference type="Proteomes" id="UP000470777"/>
    </source>
</evidence>
<keyword evidence="1" id="KW-1133">Transmembrane helix</keyword>
<feature type="transmembrane region" description="Helical" evidence="1">
    <location>
        <begin position="202"/>
        <end position="223"/>
    </location>
</feature>
<accession>A0A3E4JWN2</accession>
<evidence type="ECO:0000313" key="11">
    <source>
        <dbReference type="Proteomes" id="UP000437380"/>
    </source>
</evidence>
<dbReference type="EMBL" id="WCZY01000011">
    <property type="protein sequence ID" value="KAB6693663.1"/>
    <property type="molecule type" value="Genomic_DNA"/>
</dbReference>
<feature type="transmembrane region" description="Helical" evidence="1">
    <location>
        <begin position="124"/>
        <end position="142"/>
    </location>
</feature>
<keyword evidence="1" id="KW-0472">Membrane</keyword>
<feature type="transmembrane region" description="Helical" evidence="1">
    <location>
        <begin position="12"/>
        <end position="38"/>
    </location>
</feature>
<dbReference type="Proteomes" id="UP000408523">
    <property type="component" value="Unassembled WGS sequence"/>
</dbReference>
<organism evidence="5 8">
    <name type="scientific">Phocaeicola vulgatus</name>
    <name type="common">Bacteroides vulgatus</name>
    <dbReference type="NCBI Taxonomy" id="821"/>
    <lineage>
        <taxon>Bacteria</taxon>
        <taxon>Pseudomonadati</taxon>
        <taxon>Bacteroidota</taxon>
        <taxon>Bacteroidia</taxon>
        <taxon>Bacteroidales</taxon>
        <taxon>Bacteroidaceae</taxon>
        <taxon>Phocaeicola</taxon>
    </lineage>
</organism>
<dbReference type="EMBL" id="QRMN01000010">
    <property type="protein sequence ID" value="RHJ78642.1"/>
    <property type="molecule type" value="Genomic_DNA"/>
</dbReference>
<reference evidence="8 9" key="1">
    <citation type="submission" date="2018-08" db="EMBL/GenBank/DDBJ databases">
        <title>A genome reference for cultivated species of the human gut microbiota.</title>
        <authorList>
            <person name="Zou Y."/>
            <person name="Xue W."/>
            <person name="Luo G."/>
        </authorList>
    </citation>
    <scope>NUCLEOTIDE SEQUENCE [LARGE SCALE GENOMIC DNA]</scope>
    <source>
        <strain evidence="6 9">AM09-18</strain>
        <strain evidence="5 8">TM05-16</strain>
    </source>
</reference>
<evidence type="ECO:0000313" key="7">
    <source>
        <dbReference type="EMBL" id="TSE49941.1"/>
    </source>
</evidence>
<evidence type="ECO:0000313" key="9">
    <source>
        <dbReference type="Proteomes" id="UP000283958"/>
    </source>
</evidence>
<comment type="caution">
    <text evidence="5">The sequence shown here is derived from an EMBL/GenBank/DDBJ whole genome shotgun (WGS) entry which is preliminary data.</text>
</comment>
<evidence type="ECO:0000313" key="6">
    <source>
        <dbReference type="EMBL" id="RHJ78642.1"/>
    </source>
</evidence>
<feature type="transmembrane region" description="Helical" evidence="1">
    <location>
        <begin position="179"/>
        <end position="196"/>
    </location>
</feature>
<evidence type="ECO:0000313" key="8">
    <source>
        <dbReference type="Proteomes" id="UP000260640"/>
    </source>
</evidence>
<evidence type="ECO:0000313" key="2">
    <source>
        <dbReference type="EMBL" id="KAB6658668.1"/>
    </source>
</evidence>
<dbReference type="EMBL" id="RWHZ01000006">
    <property type="protein sequence ID" value="TSE49941.1"/>
    <property type="molecule type" value="Genomic_DNA"/>
</dbReference>
<name>A0A3E4JWN2_PHOVU</name>
<feature type="transmembrane region" description="Helical" evidence="1">
    <location>
        <begin position="235"/>
        <end position="265"/>
    </location>
</feature>
<dbReference type="Proteomes" id="UP000437380">
    <property type="component" value="Unassembled WGS sequence"/>
</dbReference>
<dbReference type="Proteomes" id="UP000260640">
    <property type="component" value="Unassembled WGS sequence"/>
</dbReference>
<reference evidence="7 10" key="2">
    <citation type="journal article" date="2019" name="Nat. Commun.">
        <title>Gram positive-like bacteriocins with broad spectrum anti-Bacteroidales activity encoded on mobile elements of the human gut microbiota.</title>
        <authorList>
            <person name="Bechon N."/>
            <person name="Coyne M.J.Jr."/>
            <person name="Laclare-Mceneany V."/>
            <person name="Chatzidaki-Livanis M."/>
            <person name="Ghigo J.-M."/>
            <person name="Comstock L.E."/>
        </authorList>
    </citation>
    <scope>NUCLEOTIDE SEQUENCE [LARGE SCALE GENOMIC DNA]</scope>
    <source>
        <strain evidence="7 10">CL01T12C17</strain>
    </source>
</reference>
<reference evidence="11 12" key="3">
    <citation type="journal article" date="2019" name="Nat. Med.">
        <title>A library of human gut bacterial isolates paired with longitudinal multiomics data enables mechanistic microbiome research.</title>
        <authorList>
            <person name="Poyet M."/>
            <person name="Groussin M."/>
            <person name="Gibbons S.M."/>
            <person name="Avila-Pacheco J."/>
            <person name="Jiang X."/>
            <person name="Kearney S.M."/>
            <person name="Perrotta A.R."/>
            <person name="Berdy B."/>
            <person name="Zhao S."/>
            <person name="Lieberman T.D."/>
            <person name="Swanson P.K."/>
            <person name="Smith M."/>
            <person name="Roesemann S."/>
            <person name="Alexander J.E."/>
            <person name="Rich S.A."/>
            <person name="Livny J."/>
            <person name="Vlamakis H."/>
            <person name="Clish C."/>
            <person name="Bullock K."/>
            <person name="Deik A."/>
            <person name="Scott J."/>
            <person name="Pierce K.A."/>
            <person name="Xavier R.J."/>
            <person name="Alm E.J."/>
        </authorList>
    </citation>
    <scope>NUCLEOTIDE SEQUENCE [LARGE SCALE GENOMIC DNA]</scope>
    <source>
        <strain evidence="4 11">BIOML-A82</strain>
        <strain evidence="3 12">BIOML-A85</strain>
        <strain evidence="2 13">BIOML-A93</strain>
    </source>
</reference>
<evidence type="ECO:0000313" key="3">
    <source>
        <dbReference type="EMBL" id="KAB6693663.1"/>
    </source>
</evidence>
<evidence type="ECO:0000313" key="10">
    <source>
        <dbReference type="Proteomes" id="UP000408523"/>
    </source>
</evidence>
<feature type="transmembrane region" description="Helical" evidence="1">
    <location>
        <begin position="44"/>
        <end position="62"/>
    </location>
</feature>
<dbReference type="EMBL" id="WDAG01000015">
    <property type="protein sequence ID" value="KAB6658668.1"/>
    <property type="molecule type" value="Genomic_DNA"/>
</dbReference>
<feature type="transmembrane region" description="Helical" evidence="1">
    <location>
        <begin position="316"/>
        <end position="332"/>
    </location>
</feature>
<feature type="transmembrane region" description="Helical" evidence="1">
    <location>
        <begin position="285"/>
        <end position="304"/>
    </location>
</feature>
<evidence type="ECO:0000256" key="1">
    <source>
        <dbReference type="SAM" id="Phobius"/>
    </source>
</evidence>
<dbReference type="Proteomes" id="UP000283958">
    <property type="component" value="Unassembled WGS sequence"/>
</dbReference>
<sequence length="402" mass="47239">MNILYSQSHLSLNYKVVFSILFILNPTVASLLILFFLSGKSCKVNHVFLGMILSAYVSLINVTKVPVNDLESYLEYFSAAGDMSLYEYLFYWNKYKAGVESLKEPAYAVFSYFSYHILGGNQKAFVFLFSFLVYNLYFLSLYKACRFLKLNTTQIVVSILFLFFSPVLFSYSVHLFRQILAGTILFYILVECFFYGKIKYWLIFMLPLIHSTTFLFIPMMFLFRFIHPHIDRNKIIIVLLLIIVLYNYQMIASLLLNIVGGKIVFLDYILSRASQNTTYELSVLSFYQVLILFVLVIAITVLNLKKILWNEGLYKFYNIFAFLSIFILLNLNQTELSTRFYVFIWLFLPYFIIPFSKNIPLAMLKGIIVMVWIIFFIYVNTNAYYIYKAAPYLLSYSIFNYL</sequence>
<dbReference type="InterPro" id="IPR049458">
    <property type="entry name" value="EpsG-like"/>
</dbReference>
<proteinExistence type="predicted"/>
<dbReference type="EMBL" id="WCZV01000013">
    <property type="protein sequence ID" value="KAB6699678.1"/>
    <property type="molecule type" value="Genomic_DNA"/>
</dbReference>
<evidence type="ECO:0000313" key="5">
    <source>
        <dbReference type="EMBL" id="RGJ92314.1"/>
    </source>
</evidence>
<dbReference type="Proteomes" id="UP000470952">
    <property type="component" value="Unassembled WGS sequence"/>
</dbReference>
<feature type="transmembrane region" description="Helical" evidence="1">
    <location>
        <begin position="154"/>
        <end position="172"/>
    </location>
</feature>